<name>A0A524RLZ4_9CHRO</name>
<dbReference type="EMBL" id="SRMO01000083">
    <property type="protein sequence ID" value="TGG91175.1"/>
    <property type="molecule type" value="Genomic_DNA"/>
</dbReference>
<evidence type="ECO:0000313" key="2">
    <source>
        <dbReference type="Proteomes" id="UP000317990"/>
    </source>
</evidence>
<accession>A0A524RLZ4</accession>
<gene>
    <name evidence="1" type="ORF">ERJ67_08485</name>
</gene>
<comment type="caution">
    <text evidence="1">The sequence shown here is derived from an EMBL/GenBank/DDBJ whole genome shotgun (WGS) entry which is preliminary data.</text>
</comment>
<organism evidence="1 2">
    <name type="scientific">Aphanocapsa feldmannii 277cV</name>
    <dbReference type="NCBI Taxonomy" id="2507553"/>
    <lineage>
        <taxon>Bacteria</taxon>
        <taxon>Bacillati</taxon>
        <taxon>Cyanobacteriota</taxon>
        <taxon>Cyanophyceae</taxon>
        <taxon>Oscillatoriophycideae</taxon>
        <taxon>Chroococcales</taxon>
        <taxon>Microcystaceae</taxon>
        <taxon>Aphanocapsa</taxon>
    </lineage>
</organism>
<sequence length="60" mass="6532">MTFFCCYDGNGDVIARCQTIADVEVLRGLGRPVAKVIAMAQEESVVCTLTDSPNAFNLDY</sequence>
<dbReference type="Proteomes" id="UP000317990">
    <property type="component" value="Unassembled WGS sequence"/>
</dbReference>
<evidence type="ECO:0000313" key="1">
    <source>
        <dbReference type="EMBL" id="TGG91175.1"/>
    </source>
</evidence>
<dbReference type="AlphaFoldDB" id="A0A524RLZ4"/>
<reference evidence="1 2" key="1">
    <citation type="journal article" date="2019" name="mSystems">
        <title>Life at home and on the roam: Genomic adaptions reflect the dual lifestyle of an intracellular, facultative symbiont.</title>
        <authorList>
            <person name="Burgsdorf I."/>
        </authorList>
    </citation>
    <scope>NUCLEOTIDE SEQUENCE [LARGE SCALE GENOMIC DNA]</scope>
    <source>
        <strain evidence="1">277cV</strain>
    </source>
</reference>
<proteinExistence type="predicted"/>
<protein>
    <submittedName>
        <fullName evidence="1">Uncharacterized protein</fullName>
    </submittedName>
</protein>